<organism evidence="1 2">
    <name type="scientific">Laccaria amethystina LaAM-08-1</name>
    <dbReference type="NCBI Taxonomy" id="1095629"/>
    <lineage>
        <taxon>Eukaryota</taxon>
        <taxon>Fungi</taxon>
        <taxon>Dikarya</taxon>
        <taxon>Basidiomycota</taxon>
        <taxon>Agaricomycotina</taxon>
        <taxon>Agaricomycetes</taxon>
        <taxon>Agaricomycetidae</taxon>
        <taxon>Agaricales</taxon>
        <taxon>Agaricineae</taxon>
        <taxon>Hydnangiaceae</taxon>
        <taxon>Laccaria</taxon>
    </lineage>
</organism>
<keyword evidence="2" id="KW-1185">Reference proteome</keyword>
<reference evidence="2" key="2">
    <citation type="submission" date="2015-01" db="EMBL/GenBank/DDBJ databases">
        <title>Evolutionary Origins and Diversification of the Mycorrhizal Mutualists.</title>
        <authorList>
            <consortium name="DOE Joint Genome Institute"/>
            <consortium name="Mycorrhizal Genomics Consortium"/>
            <person name="Kohler A."/>
            <person name="Kuo A."/>
            <person name="Nagy L.G."/>
            <person name="Floudas D."/>
            <person name="Copeland A."/>
            <person name="Barry K.W."/>
            <person name="Cichocki N."/>
            <person name="Veneault-Fourrey C."/>
            <person name="LaButti K."/>
            <person name="Lindquist E.A."/>
            <person name="Lipzen A."/>
            <person name="Lundell T."/>
            <person name="Morin E."/>
            <person name="Murat C."/>
            <person name="Riley R."/>
            <person name="Ohm R."/>
            <person name="Sun H."/>
            <person name="Tunlid A."/>
            <person name="Henrissat B."/>
            <person name="Grigoriev I.V."/>
            <person name="Hibbett D.S."/>
            <person name="Martin F."/>
        </authorList>
    </citation>
    <scope>NUCLEOTIDE SEQUENCE [LARGE SCALE GENOMIC DNA]</scope>
    <source>
        <strain evidence="2">LaAM-08-1</strain>
    </source>
</reference>
<accession>A0A0C9WJ17</accession>
<sequence>MSPNARCVLQSLLTTSLDHDEPNEGHALKQQESVAIRLRQSWCGEKPGTTERLDHLRDFVEGYHDVGCHSSVRSSSSLLLSFLGRWAKRSRRPCI</sequence>
<evidence type="ECO:0000313" key="2">
    <source>
        <dbReference type="Proteomes" id="UP000054477"/>
    </source>
</evidence>
<dbReference type="Proteomes" id="UP000054477">
    <property type="component" value="Unassembled WGS sequence"/>
</dbReference>
<dbReference type="EMBL" id="KN838818">
    <property type="protein sequence ID" value="KIJ93914.1"/>
    <property type="molecule type" value="Genomic_DNA"/>
</dbReference>
<name>A0A0C9WJ17_9AGAR</name>
<reference evidence="1 2" key="1">
    <citation type="submission" date="2014-04" db="EMBL/GenBank/DDBJ databases">
        <authorList>
            <consortium name="DOE Joint Genome Institute"/>
            <person name="Kuo A."/>
            <person name="Kohler A."/>
            <person name="Nagy L.G."/>
            <person name="Floudas D."/>
            <person name="Copeland A."/>
            <person name="Barry K.W."/>
            <person name="Cichocki N."/>
            <person name="Veneault-Fourrey C."/>
            <person name="LaButti K."/>
            <person name="Lindquist E.A."/>
            <person name="Lipzen A."/>
            <person name="Lundell T."/>
            <person name="Morin E."/>
            <person name="Murat C."/>
            <person name="Sun H."/>
            <person name="Tunlid A."/>
            <person name="Henrissat B."/>
            <person name="Grigoriev I.V."/>
            <person name="Hibbett D.S."/>
            <person name="Martin F."/>
            <person name="Nordberg H.P."/>
            <person name="Cantor M.N."/>
            <person name="Hua S.X."/>
        </authorList>
    </citation>
    <scope>NUCLEOTIDE SEQUENCE [LARGE SCALE GENOMIC DNA]</scope>
    <source>
        <strain evidence="1 2">LaAM-08-1</strain>
    </source>
</reference>
<gene>
    <name evidence="1" type="ORF">K443DRAFT_375969</name>
</gene>
<dbReference type="AlphaFoldDB" id="A0A0C9WJ17"/>
<dbReference type="HOGENOM" id="CLU_2373119_0_0_1"/>
<evidence type="ECO:0000313" key="1">
    <source>
        <dbReference type="EMBL" id="KIJ93914.1"/>
    </source>
</evidence>
<protein>
    <submittedName>
        <fullName evidence="1">Uncharacterized protein</fullName>
    </submittedName>
</protein>
<proteinExistence type="predicted"/>